<evidence type="ECO:0000313" key="7">
    <source>
        <dbReference type="EMBL" id="GAA5797438.1"/>
    </source>
</evidence>
<dbReference type="PANTHER" id="PTHR45881:SF1">
    <property type="entry name" value="FORK HEAD PROTEIN HOMOLOG 2"/>
    <property type="match status" value="1"/>
</dbReference>
<dbReference type="PROSITE" id="PS50006">
    <property type="entry name" value="FHA_DOMAIN"/>
    <property type="match status" value="1"/>
</dbReference>
<evidence type="ECO:0000313" key="8">
    <source>
        <dbReference type="Proteomes" id="UP001476247"/>
    </source>
</evidence>
<dbReference type="SUPFAM" id="SSF49879">
    <property type="entry name" value="SMAD/FHA domain"/>
    <property type="match status" value="1"/>
</dbReference>
<protein>
    <recommendedName>
        <fullName evidence="6">FHA domain-containing protein</fullName>
    </recommendedName>
</protein>
<evidence type="ECO:0000256" key="2">
    <source>
        <dbReference type="ARBA" id="ARBA00023015"/>
    </source>
</evidence>
<feature type="domain" description="FHA" evidence="6">
    <location>
        <begin position="63"/>
        <end position="123"/>
    </location>
</feature>
<sequence length="439" mass="49539">MLNNSQSNSQSFNDSELSNGFHLLTDSSDTIIVNTPSVPENTAHLYPRLAGSNWTSYLSHSKVIIGRSGTTPRVTRQNQPIPQVDIDFGSSKAISRKHCEVRYSVRRDRWELHVYGRNGIKLNQVPKKPRDKPSVLKTGALIEICNTRCVFILPDNYIKPTVNEECVEASTPNEIEDQGFDLDLEDTVVKLFDNHPYLNTTEILLQVKKTYKKPVEKDHILHLLVLSPQFRLVPTSISMSLKESDSAKWMLVPKVNEHNSKSDMSISSPMETSKRPLSRLDSTDYMSISTPVHENTSFSVRSHSQGEAMSISTSANDLNADNNNREITSMPTASASFSKFFDTDEGWSISMPNASFNNEAEEIHQNESEPIPFHSMSIESIYSIWSYGTSVIVGDTVEEDTIEEDDRPSKRMKSIDSNVTSHKDSLPDIYQDVRKKIIY</sequence>
<keyword evidence="3" id="KW-0804">Transcription</keyword>
<dbReference type="InterPro" id="IPR008984">
    <property type="entry name" value="SMAD_FHA_dom_sf"/>
</dbReference>
<evidence type="ECO:0000256" key="3">
    <source>
        <dbReference type="ARBA" id="ARBA00023163"/>
    </source>
</evidence>
<name>A0ABP9XTA0_9FUNG</name>
<dbReference type="CDD" id="cd22701">
    <property type="entry name" value="FHA_FKH1-like"/>
    <property type="match status" value="1"/>
</dbReference>
<dbReference type="PANTHER" id="PTHR45881">
    <property type="entry name" value="CHECKPOINT SUPPRESSOR 1-LIKE, ISOFORM A-RELATED"/>
    <property type="match status" value="1"/>
</dbReference>
<evidence type="ECO:0000259" key="6">
    <source>
        <dbReference type="PROSITE" id="PS50006"/>
    </source>
</evidence>
<keyword evidence="8" id="KW-1185">Reference proteome</keyword>
<keyword evidence="4" id="KW-0539">Nucleus</keyword>
<comment type="caution">
    <text evidence="7">The sequence shown here is derived from an EMBL/GenBank/DDBJ whole genome shotgun (WGS) entry which is preliminary data.</text>
</comment>
<feature type="region of interest" description="Disordered" evidence="5">
    <location>
        <begin position="400"/>
        <end position="421"/>
    </location>
</feature>
<proteinExistence type="predicted"/>
<dbReference type="Pfam" id="PF00498">
    <property type="entry name" value="FHA"/>
    <property type="match status" value="1"/>
</dbReference>
<reference evidence="7 8" key="1">
    <citation type="submission" date="2024-04" db="EMBL/GenBank/DDBJ databases">
        <title>genome sequences of Mucor flavus KT1a and Helicostylum pulchrum KT1b strains isolation_sourced from the surface of a dry-aged beef.</title>
        <authorList>
            <person name="Toyotome T."/>
            <person name="Hosono M."/>
            <person name="Torimaru M."/>
            <person name="Fukuda K."/>
            <person name="Mikami N."/>
        </authorList>
    </citation>
    <scope>NUCLEOTIDE SEQUENCE [LARGE SCALE GENOMIC DNA]</scope>
    <source>
        <strain evidence="7 8">KT1b</strain>
    </source>
</reference>
<evidence type="ECO:0000256" key="4">
    <source>
        <dbReference type="ARBA" id="ARBA00023242"/>
    </source>
</evidence>
<dbReference type="Gene3D" id="2.60.200.20">
    <property type="match status" value="1"/>
</dbReference>
<dbReference type="Proteomes" id="UP001476247">
    <property type="component" value="Unassembled WGS sequence"/>
</dbReference>
<dbReference type="InterPro" id="IPR000253">
    <property type="entry name" value="FHA_dom"/>
</dbReference>
<organism evidence="7 8">
    <name type="scientific">Helicostylum pulchrum</name>
    <dbReference type="NCBI Taxonomy" id="562976"/>
    <lineage>
        <taxon>Eukaryota</taxon>
        <taxon>Fungi</taxon>
        <taxon>Fungi incertae sedis</taxon>
        <taxon>Mucoromycota</taxon>
        <taxon>Mucoromycotina</taxon>
        <taxon>Mucoromycetes</taxon>
        <taxon>Mucorales</taxon>
        <taxon>Mucorineae</taxon>
        <taxon>Mucoraceae</taxon>
        <taxon>Helicostylum</taxon>
    </lineage>
</organism>
<comment type="subcellular location">
    <subcellularLocation>
        <location evidence="1">Nucleus</location>
    </subcellularLocation>
</comment>
<keyword evidence="2" id="KW-0805">Transcription regulation</keyword>
<accession>A0ABP9XTA0</accession>
<gene>
    <name evidence="7" type="ORF">HPULCUR_002822</name>
</gene>
<dbReference type="EMBL" id="BAABUJ010000008">
    <property type="protein sequence ID" value="GAA5797438.1"/>
    <property type="molecule type" value="Genomic_DNA"/>
</dbReference>
<evidence type="ECO:0000256" key="5">
    <source>
        <dbReference type="SAM" id="MobiDB-lite"/>
    </source>
</evidence>
<evidence type="ECO:0000256" key="1">
    <source>
        <dbReference type="ARBA" id="ARBA00004123"/>
    </source>
</evidence>